<dbReference type="InterPro" id="IPR039422">
    <property type="entry name" value="MarR/SlyA-like"/>
</dbReference>
<keyword evidence="1" id="KW-0805">Transcription regulation</keyword>
<dbReference type="EMBL" id="JACSQA010000028">
    <property type="protein sequence ID" value="MBD8027970.1"/>
    <property type="molecule type" value="Genomic_DNA"/>
</dbReference>
<dbReference type="InterPro" id="IPR000835">
    <property type="entry name" value="HTH_MarR-typ"/>
</dbReference>
<accession>A0ABR8XFF5</accession>
<evidence type="ECO:0000259" key="4">
    <source>
        <dbReference type="PROSITE" id="PS50995"/>
    </source>
</evidence>
<evidence type="ECO:0000313" key="6">
    <source>
        <dbReference type="Proteomes" id="UP000640930"/>
    </source>
</evidence>
<dbReference type="InterPro" id="IPR036390">
    <property type="entry name" value="WH_DNA-bd_sf"/>
</dbReference>
<feature type="domain" description="HTH marR-type" evidence="4">
    <location>
        <begin position="1"/>
        <end position="136"/>
    </location>
</feature>
<dbReference type="SMART" id="SM00347">
    <property type="entry name" value="HTH_MARR"/>
    <property type="match status" value="1"/>
</dbReference>
<proteinExistence type="predicted"/>
<dbReference type="SUPFAM" id="SSF46785">
    <property type="entry name" value="Winged helix' DNA-binding domain"/>
    <property type="match status" value="1"/>
</dbReference>
<keyword evidence="3" id="KW-0804">Transcription</keyword>
<keyword evidence="6" id="KW-1185">Reference proteome</keyword>
<dbReference type="PANTHER" id="PTHR33164:SF64">
    <property type="entry name" value="TRANSCRIPTIONAL REGULATOR SLYA"/>
    <property type="match status" value="1"/>
</dbReference>
<protein>
    <submittedName>
        <fullName evidence="5">MarR family transcriptional regulator</fullName>
    </submittedName>
</protein>
<keyword evidence="2" id="KW-0238">DNA-binding</keyword>
<dbReference type="PANTHER" id="PTHR33164">
    <property type="entry name" value="TRANSCRIPTIONAL REGULATOR, MARR FAMILY"/>
    <property type="match status" value="1"/>
</dbReference>
<dbReference type="PRINTS" id="PR00598">
    <property type="entry name" value="HTHMARR"/>
</dbReference>
<name>A0ABR8XFF5_9BACL</name>
<dbReference type="Proteomes" id="UP000640930">
    <property type="component" value="Unassembled WGS sequence"/>
</dbReference>
<reference evidence="5 6" key="1">
    <citation type="submission" date="2020-08" db="EMBL/GenBank/DDBJ databases">
        <title>A Genomic Blueprint of the Chicken Gut Microbiome.</title>
        <authorList>
            <person name="Gilroy R."/>
            <person name="Ravi A."/>
            <person name="Getino M."/>
            <person name="Pursley I."/>
            <person name="Horton D.L."/>
            <person name="Alikhan N.-F."/>
            <person name="Baker D."/>
            <person name="Gharbi K."/>
            <person name="Hall N."/>
            <person name="Watson M."/>
            <person name="Adriaenssens E.M."/>
            <person name="Foster-Nyarko E."/>
            <person name="Jarju S."/>
            <person name="Secka A."/>
            <person name="Antonio M."/>
            <person name="Oren A."/>
            <person name="Chaudhuri R."/>
            <person name="La Ragione R.M."/>
            <person name="Hildebrand F."/>
            <person name="Pallen M.J."/>
        </authorList>
    </citation>
    <scope>NUCLEOTIDE SEQUENCE [LARGE SCALE GENOMIC DNA]</scope>
    <source>
        <strain evidence="5 6">Re31</strain>
    </source>
</reference>
<dbReference type="Pfam" id="PF01047">
    <property type="entry name" value="MarR"/>
    <property type="match status" value="1"/>
</dbReference>
<dbReference type="Gene3D" id="1.10.10.10">
    <property type="entry name" value="Winged helix-like DNA-binding domain superfamily/Winged helix DNA-binding domain"/>
    <property type="match status" value="1"/>
</dbReference>
<evidence type="ECO:0000256" key="2">
    <source>
        <dbReference type="ARBA" id="ARBA00023125"/>
    </source>
</evidence>
<dbReference type="RefSeq" id="WP_191708388.1">
    <property type="nucleotide sequence ID" value="NZ_JACSQA010000028.1"/>
</dbReference>
<evidence type="ECO:0000313" key="5">
    <source>
        <dbReference type="EMBL" id="MBD8027970.1"/>
    </source>
</evidence>
<evidence type="ECO:0000256" key="3">
    <source>
        <dbReference type="ARBA" id="ARBA00023163"/>
    </source>
</evidence>
<sequence length="141" mass="16637">MSEINRTLFDSYRDLYRPYVNVVNSRLAKFNLFSTQWLVLRLISLKGSCTLVEIAKETRVEKPSVTRTIQKLIEIGYIETRQGEDRREKYVLLTERGTEVYKAIQLELSSLFEECIEGIQEEELHIARKVLDRILQNVLKR</sequence>
<comment type="caution">
    <text evidence="5">The sequence shown here is derived from an EMBL/GenBank/DDBJ whole genome shotgun (WGS) entry which is preliminary data.</text>
</comment>
<gene>
    <name evidence="5" type="ORF">H9636_15065</name>
</gene>
<organism evidence="5 6">
    <name type="scientific">Ureibacillus galli</name>
    <dbReference type="NCBI Taxonomy" id="2762222"/>
    <lineage>
        <taxon>Bacteria</taxon>
        <taxon>Bacillati</taxon>
        <taxon>Bacillota</taxon>
        <taxon>Bacilli</taxon>
        <taxon>Bacillales</taxon>
        <taxon>Caryophanaceae</taxon>
        <taxon>Ureibacillus</taxon>
    </lineage>
</organism>
<dbReference type="InterPro" id="IPR036388">
    <property type="entry name" value="WH-like_DNA-bd_sf"/>
</dbReference>
<evidence type="ECO:0000256" key="1">
    <source>
        <dbReference type="ARBA" id="ARBA00023015"/>
    </source>
</evidence>
<dbReference type="PROSITE" id="PS50995">
    <property type="entry name" value="HTH_MARR_2"/>
    <property type="match status" value="1"/>
</dbReference>